<gene>
    <name evidence="1" type="ORF">EPJ71_10490</name>
</gene>
<sequence length="329" mass="36906">MAVLSPTQANVPFDPEIFLALSQEYSTEKNLLVTSGALAFDQELYNIAMANAGKITRASWLYDFKDADYWDGQHNTEVDSIGHKEQTSVIVRKYKIWGWNELTRYMTRGKTPEVAINDIVTEHKNTSLKRCMLSMLKGNFANTEVAKKLVYDISTKSMTSADYIKAKTKFWGDMADSASLVIMHSVVYANLLTKLTETQMVNFLQGAQILVDDSITAGTGNIYETYILRNGAIRWTGDLPLRNAGAFVESDQQKNQGEEYIGYRRAFLFEPVGLSFKGTLTKPLTAQNSELEVGTNWEMVLEPKKVGIAMIKSKEVLEETATAEAKRTE</sequence>
<keyword evidence="2" id="KW-1185">Reference proteome</keyword>
<dbReference type="RefSeq" id="WP_147748668.1">
    <property type="nucleotide sequence ID" value="NZ_SAXZ01000014.1"/>
</dbReference>
<proteinExistence type="predicted"/>
<name>A0ABY3K6U1_9SPIR</name>
<comment type="caution">
    <text evidence="1">The sequence shown here is derived from an EMBL/GenBank/DDBJ whole genome shotgun (WGS) entry which is preliminary data.</text>
</comment>
<dbReference type="Proteomes" id="UP000322659">
    <property type="component" value="Unassembled WGS sequence"/>
</dbReference>
<evidence type="ECO:0008006" key="3">
    <source>
        <dbReference type="Google" id="ProtNLM"/>
    </source>
</evidence>
<evidence type="ECO:0000313" key="2">
    <source>
        <dbReference type="Proteomes" id="UP000322659"/>
    </source>
</evidence>
<accession>A0ABY3K6U1</accession>
<reference evidence="1 2" key="1">
    <citation type="journal article" date="1992" name="Lakartidningen">
        <title>[Penicillin V and not amoxicillin is the first choice preparation in acute otitis].</title>
        <authorList>
            <person name="Kamme C."/>
            <person name="Lundgren K."/>
            <person name="Prellner K."/>
        </authorList>
    </citation>
    <scope>NUCLEOTIDE SEQUENCE [LARGE SCALE GENOMIC DNA]</scope>
    <source>
        <strain evidence="1 2">PC5099IV</strain>
    </source>
</reference>
<protein>
    <recommendedName>
        <fullName evidence="3">Phage capsid protein</fullName>
    </recommendedName>
</protein>
<organism evidence="1 2">
    <name type="scientific">Brachyspira aalborgi</name>
    <dbReference type="NCBI Taxonomy" id="29522"/>
    <lineage>
        <taxon>Bacteria</taxon>
        <taxon>Pseudomonadati</taxon>
        <taxon>Spirochaetota</taxon>
        <taxon>Spirochaetia</taxon>
        <taxon>Brachyspirales</taxon>
        <taxon>Brachyspiraceae</taxon>
        <taxon>Brachyspira</taxon>
    </lineage>
</organism>
<evidence type="ECO:0000313" key="1">
    <source>
        <dbReference type="EMBL" id="TXJ31153.1"/>
    </source>
</evidence>
<dbReference type="EMBL" id="SAXZ01000014">
    <property type="protein sequence ID" value="TXJ31153.1"/>
    <property type="molecule type" value="Genomic_DNA"/>
</dbReference>